<evidence type="ECO:0000313" key="2">
    <source>
        <dbReference type="Proteomes" id="UP001140096"/>
    </source>
</evidence>
<proteinExistence type="predicted"/>
<protein>
    <submittedName>
        <fullName evidence="1">Uncharacterized protein</fullName>
    </submittedName>
</protein>
<keyword evidence="2" id="KW-1185">Reference proteome</keyword>
<reference evidence="1" key="1">
    <citation type="submission" date="2022-07" db="EMBL/GenBank/DDBJ databases">
        <title>Phylogenomic reconstructions and comparative analyses of Kickxellomycotina fungi.</title>
        <authorList>
            <person name="Reynolds N.K."/>
            <person name="Stajich J.E."/>
            <person name="Barry K."/>
            <person name="Grigoriev I.V."/>
            <person name="Crous P."/>
            <person name="Smith M.E."/>
        </authorList>
    </citation>
    <scope>NUCLEOTIDE SEQUENCE</scope>
    <source>
        <strain evidence="1">CBS 102833</strain>
    </source>
</reference>
<name>A0ACC1LM02_9FUNG</name>
<comment type="caution">
    <text evidence="1">The sequence shown here is derived from an EMBL/GenBank/DDBJ whole genome shotgun (WGS) entry which is preliminary data.</text>
</comment>
<evidence type="ECO:0000313" key="1">
    <source>
        <dbReference type="EMBL" id="KAJ2811722.1"/>
    </source>
</evidence>
<accession>A0ACC1LM02</accession>
<gene>
    <name evidence="1" type="ORF">H4S07_001877</name>
</gene>
<sequence length="228" mass="24208">MVVLVAGIVMALLALSFGSKDYAWSSPTVLCLRIFGIAIVGTFVVIEWKIPAEPVIPIYFSVVHNNSAISAGLHLLLYTLPISILSTISGFVVAKTGCYWELLWVGGSITTIGTRLFVLLDDSTSTGKSIGLTLVGGAGMGLLLQPMLLALQTAIQPRDMATGTTLFVAIRTLDGSIGLAVFQTVQQNKLGSIISKLKLQYPQYAEIIAKAVNNQAVIRASSTPPELS</sequence>
<dbReference type="Proteomes" id="UP001140096">
    <property type="component" value="Unassembled WGS sequence"/>
</dbReference>
<dbReference type="EMBL" id="JANBUP010000372">
    <property type="protein sequence ID" value="KAJ2811722.1"/>
    <property type="molecule type" value="Genomic_DNA"/>
</dbReference>
<organism evidence="1 2">
    <name type="scientific">Coemansia furcata</name>
    <dbReference type="NCBI Taxonomy" id="417177"/>
    <lineage>
        <taxon>Eukaryota</taxon>
        <taxon>Fungi</taxon>
        <taxon>Fungi incertae sedis</taxon>
        <taxon>Zoopagomycota</taxon>
        <taxon>Kickxellomycotina</taxon>
        <taxon>Kickxellomycetes</taxon>
        <taxon>Kickxellales</taxon>
        <taxon>Kickxellaceae</taxon>
        <taxon>Coemansia</taxon>
    </lineage>
</organism>